<dbReference type="Gene3D" id="1.10.10.10">
    <property type="entry name" value="Winged helix-like DNA-binding domain superfamily/Winged helix DNA-binding domain"/>
    <property type="match status" value="2"/>
</dbReference>
<keyword evidence="6" id="KW-1185">Reference proteome</keyword>
<evidence type="ECO:0000313" key="6">
    <source>
        <dbReference type="Proteomes" id="UP000054740"/>
    </source>
</evidence>
<keyword evidence="2" id="KW-0238">DNA-binding</keyword>
<dbReference type="Pfam" id="PF07729">
    <property type="entry name" value="FCD"/>
    <property type="match status" value="1"/>
</dbReference>
<dbReference type="AlphaFoldDB" id="A0A158ITR8"/>
<dbReference type="GO" id="GO:0003677">
    <property type="term" value="F:DNA binding"/>
    <property type="evidence" value="ECO:0007669"/>
    <property type="project" value="UniProtKB-KW"/>
</dbReference>
<dbReference type="SMART" id="SM00895">
    <property type="entry name" value="FCD"/>
    <property type="match status" value="1"/>
</dbReference>
<accession>A0A158ITR8</accession>
<dbReference type="PROSITE" id="PS50949">
    <property type="entry name" value="HTH_GNTR"/>
    <property type="match status" value="1"/>
</dbReference>
<evidence type="ECO:0000259" key="4">
    <source>
        <dbReference type="PROSITE" id="PS50949"/>
    </source>
</evidence>
<dbReference type="InterPro" id="IPR000524">
    <property type="entry name" value="Tscrpt_reg_HTH_GntR"/>
</dbReference>
<dbReference type="GO" id="GO:0003700">
    <property type="term" value="F:DNA-binding transcription factor activity"/>
    <property type="evidence" value="ECO:0007669"/>
    <property type="project" value="InterPro"/>
</dbReference>
<dbReference type="SUPFAM" id="SSF46785">
    <property type="entry name" value="Winged helix' DNA-binding domain"/>
    <property type="match status" value="2"/>
</dbReference>
<gene>
    <name evidence="5" type="ORF">AWB70_05386</name>
</gene>
<keyword evidence="3" id="KW-0804">Transcription</keyword>
<dbReference type="PANTHER" id="PTHR43537:SF5">
    <property type="entry name" value="UXU OPERON TRANSCRIPTIONAL REGULATOR"/>
    <property type="match status" value="1"/>
</dbReference>
<dbReference type="PANTHER" id="PTHR43537">
    <property type="entry name" value="TRANSCRIPTIONAL REGULATOR, GNTR FAMILY"/>
    <property type="match status" value="1"/>
</dbReference>
<dbReference type="Proteomes" id="UP000054740">
    <property type="component" value="Unassembled WGS sequence"/>
</dbReference>
<dbReference type="EMBL" id="FCNY02000016">
    <property type="protein sequence ID" value="SAL59885.1"/>
    <property type="molecule type" value="Genomic_DNA"/>
</dbReference>
<dbReference type="InterPro" id="IPR036388">
    <property type="entry name" value="WH-like_DNA-bd_sf"/>
</dbReference>
<dbReference type="InterPro" id="IPR011711">
    <property type="entry name" value="GntR_C"/>
</dbReference>
<dbReference type="InterPro" id="IPR036390">
    <property type="entry name" value="WH_DNA-bd_sf"/>
</dbReference>
<protein>
    <submittedName>
        <fullName evidence="5">GntR family transcriptional regulator</fullName>
    </submittedName>
</protein>
<dbReference type="SUPFAM" id="SSF48008">
    <property type="entry name" value="GntR ligand-binding domain-like"/>
    <property type="match status" value="1"/>
</dbReference>
<organism evidence="5 6">
    <name type="scientific">Caballeronia cordobensis</name>
    <name type="common">Burkholderia cordobensis</name>
    <dbReference type="NCBI Taxonomy" id="1353886"/>
    <lineage>
        <taxon>Bacteria</taxon>
        <taxon>Pseudomonadati</taxon>
        <taxon>Pseudomonadota</taxon>
        <taxon>Betaproteobacteria</taxon>
        <taxon>Burkholderiales</taxon>
        <taxon>Burkholderiaceae</taxon>
        <taxon>Caballeronia</taxon>
    </lineage>
</organism>
<feature type="domain" description="HTH gntR-type" evidence="4">
    <location>
        <begin position="21"/>
        <end position="88"/>
    </location>
</feature>
<dbReference type="RefSeq" id="WP_053569926.1">
    <property type="nucleotide sequence ID" value="NZ_FCNY02000016.1"/>
</dbReference>
<reference evidence="6" key="1">
    <citation type="submission" date="2016-01" db="EMBL/GenBank/DDBJ databases">
        <authorList>
            <person name="Peeters C."/>
        </authorList>
    </citation>
    <scope>NUCLEOTIDE SEQUENCE [LARGE SCALE GENOMIC DNA]</scope>
</reference>
<proteinExistence type="predicted"/>
<dbReference type="Pfam" id="PF00392">
    <property type="entry name" value="GntR"/>
    <property type="match status" value="1"/>
</dbReference>
<evidence type="ECO:0000256" key="1">
    <source>
        <dbReference type="ARBA" id="ARBA00023015"/>
    </source>
</evidence>
<evidence type="ECO:0000313" key="5">
    <source>
        <dbReference type="EMBL" id="SAL59885.1"/>
    </source>
</evidence>
<evidence type="ECO:0000256" key="3">
    <source>
        <dbReference type="ARBA" id="ARBA00023163"/>
    </source>
</evidence>
<dbReference type="SMART" id="SM00345">
    <property type="entry name" value="HTH_GNTR"/>
    <property type="match status" value="1"/>
</dbReference>
<dbReference type="InterPro" id="IPR008920">
    <property type="entry name" value="TF_FadR/GntR_C"/>
</dbReference>
<dbReference type="Gene3D" id="1.20.120.530">
    <property type="entry name" value="GntR ligand-binding domain-like"/>
    <property type="match status" value="1"/>
</dbReference>
<name>A0A158ITR8_CABCO</name>
<sequence length="339" mass="37909">MNHQVEAIAPTNAHSAAEAGGSIQHRTYRLLREMIEDGRIAPGERLLEAQVAKSFCISRSPARIALAALCADGIIVESEGRGYLVAGAASGDRAGKPAVLDKLEITSAPQWQRMYAELERELCTRVLFGSVRITEEALAQHFDVSRTVARGVMARMHSVGQLSQDRNGHWVAEQVTRERIGHLFEIRRLLEPTALLHAAHHVPREFLEAVRARLVRSMEAGNRGGAEMDTAETDLHIDLLSHCPNKEIVLALSRTQVLFVPTRYLRDPYLEIPYQLISDALTEHLQIVDDILAGEPERAAQALQDHIREADTRWMLRFETIRRMKQPNFPAYLTALNAG</sequence>
<evidence type="ECO:0000256" key="2">
    <source>
        <dbReference type="ARBA" id="ARBA00023125"/>
    </source>
</evidence>
<keyword evidence="1" id="KW-0805">Transcription regulation</keyword>